<proteinExistence type="predicted"/>
<organism evidence="2 3">
    <name type="scientific">Cladophialophora chaetospira</name>
    <dbReference type="NCBI Taxonomy" id="386627"/>
    <lineage>
        <taxon>Eukaryota</taxon>
        <taxon>Fungi</taxon>
        <taxon>Dikarya</taxon>
        <taxon>Ascomycota</taxon>
        <taxon>Pezizomycotina</taxon>
        <taxon>Eurotiomycetes</taxon>
        <taxon>Chaetothyriomycetidae</taxon>
        <taxon>Chaetothyriales</taxon>
        <taxon>Herpotrichiellaceae</taxon>
        <taxon>Cladophialophora</taxon>
    </lineage>
</organism>
<evidence type="ECO:0000256" key="1">
    <source>
        <dbReference type="SAM" id="MobiDB-lite"/>
    </source>
</evidence>
<dbReference type="PANTHER" id="PTHR37540">
    <property type="entry name" value="TRANSCRIPTION FACTOR (ACR-2), PUTATIVE-RELATED-RELATED"/>
    <property type="match status" value="1"/>
</dbReference>
<evidence type="ECO:0000313" key="3">
    <source>
        <dbReference type="Proteomes" id="UP001172673"/>
    </source>
</evidence>
<name>A0AA39CKL7_9EURO</name>
<dbReference type="PANTHER" id="PTHR37540:SF5">
    <property type="entry name" value="TRANSCRIPTION FACTOR DOMAIN-CONTAINING PROTEIN"/>
    <property type="match status" value="1"/>
</dbReference>
<keyword evidence="3" id="KW-1185">Reference proteome</keyword>
<reference evidence="2" key="1">
    <citation type="submission" date="2022-10" db="EMBL/GenBank/DDBJ databases">
        <title>Culturing micro-colonial fungi from biological soil crusts in the Mojave desert and describing Neophaeococcomyces mojavensis, and introducing the new genera and species Taxawa tesnikishii.</title>
        <authorList>
            <person name="Kurbessoian T."/>
            <person name="Stajich J.E."/>
        </authorList>
    </citation>
    <scope>NUCLEOTIDE SEQUENCE</scope>
    <source>
        <strain evidence="2">TK_41</strain>
    </source>
</reference>
<dbReference type="EMBL" id="JAPDRK010000006">
    <property type="protein sequence ID" value="KAJ9611371.1"/>
    <property type="molecule type" value="Genomic_DNA"/>
</dbReference>
<protein>
    <submittedName>
        <fullName evidence="2">Uncharacterized protein</fullName>
    </submittedName>
</protein>
<dbReference type="Proteomes" id="UP001172673">
    <property type="component" value="Unassembled WGS sequence"/>
</dbReference>
<accession>A0AA39CKL7</accession>
<dbReference type="AlphaFoldDB" id="A0AA39CKL7"/>
<sequence>MKPAKFMFINKDAKSDSLSHSHKNERVQIHSHVQKGRRYKKSDNGIIYAPQLPFLQPGRRSRDTNDREDQVPDEDVQTQQPTTFLLRRTSSPVPAASHQYLEQLDPNLDPLLWDYSQVPVTPSLSPQSVPTFPASAEESFDPFGVTCVKVDESIYSLLQYFLARFHPNIWHLERAIRTDHAYAFRYDAMSVIQGCLHDEYNMYALLAHMSSYMQGIDGARATGDWDFYMHKALQSSQNYVKSGKPITGRMILNTFSLACAEWYRFNLENGYIHFKAAKSMIDTIGGLQAVDAPLAELLLTGDAYVAGELRTKPLWSDSEFDNGDDHPMTAFALQELQKLLSGTVQIGSGLLTSAHQGIIPADLRWVTLDLAVALSVLRSSRSNEPASAAQSSEGLHWVHIRSIAIRHRLLHMDLSDPRSDAVRIALVLWMFLCFTVTGRKRSVMVIAPFLQETLLTIAEEEWHHHEEVHLWILTIGALCATVGTAEHNWFMEQINASSKTSTGDSAKIFGTLAALSEKFFYHELAQKYKLRALADDLHDMRTIQKRSRSKANSTPKPQRS</sequence>
<feature type="compositionally biased region" description="Basic and acidic residues" evidence="1">
    <location>
        <begin position="60"/>
        <end position="70"/>
    </location>
</feature>
<evidence type="ECO:0000313" key="2">
    <source>
        <dbReference type="EMBL" id="KAJ9611371.1"/>
    </source>
</evidence>
<gene>
    <name evidence="2" type="ORF">H2200_004555</name>
</gene>
<feature type="compositionally biased region" description="Basic and acidic residues" evidence="1">
    <location>
        <begin position="11"/>
        <end position="28"/>
    </location>
</feature>
<feature type="region of interest" description="Disordered" evidence="1">
    <location>
        <begin position="1"/>
        <end position="83"/>
    </location>
</feature>
<comment type="caution">
    <text evidence="2">The sequence shown here is derived from an EMBL/GenBank/DDBJ whole genome shotgun (WGS) entry which is preliminary data.</text>
</comment>